<dbReference type="Pfam" id="PF00512">
    <property type="entry name" value="HisKA"/>
    <property type="match status" value="1"/>
</dbReference>
<sequence length="400" mass="43623">MANNSIPIPENELARIMTLSNLDLDFTNLEDSFKDLTLLATKVTGTEISLINIVDSYTQWTIANQGIDLQQMPREDSVCQYTLMSQQPFEVKDMSIDDRFSSKFYVNSPGGLRYYYGLPLQIAKGLNIGALCVLDTQVKALSPEKIELLEIIAQTVVKRLKSIHAMELLNAKLAESNAAKKKAAHDIRGPLAGIVGLSELISDQGAATNVPELMEYIGMINKSGLSLLELAEEILSEDQQQALADNEFNLPLFKEKLLKLYQPQAKVKALDFEVYLEAGNENVPFSKNKLLQIAGNLISNAIKFTPERGKVVVSLGLVLNADEKLLNITVNDTGVGIDADAVERIIIGKAESTPGTQGEKGYGFGLSLVSHLVEALNGKITVSSSPGSGTRFEVLLPQKL</sequence>
<proteinExistence type="predicted"/>
<evidence type="ECO:0000256" key="2">
    <source>
        <dbReference type="ARBA" id="ARBA00012438"/>
    </source>
</evidence>
<dbReference type="PROSITE" id="PS50109">
    <property type="entry name" value="HIS_KIN"/>
    <property type="match status" value="1"/>
</dbReference>
<dbReference type="CDD" id="cd00075">
    <property type="entry name" value="HATPase"/>
    <property type="match status" value="1"/>
</dbReference>
<dbReference type="AlphaFoldDB" id="A0A916UCU6"/>
<dbReference type="InterPro" id="IPR036890">
    <property type="entry name" value="HATPase_C_sf"/>
</dbReference>
<dbReference type="EC" id="2.7.13.3" evidence="2"/>
<keyword evidence="5" id="KW-0418">Kinase</keyword>
<gene>
    <name evidence="5" type="ORF">GCM10011387_21900</name>
</gene>
<dbReference type="RefSeq" id="WP_188626948.1">
    <property type="nucleotide sequence ID" value="NZ_BMIL01000007.1"/>
</dbReference>
<dbReference type="SMART" id="SM00388">
    <property type="entry name" value="HisKA"/>
    <property type="match status" value="1"/>
</dbReference>
<reference evidence="5" key="1">
    <citation type="journal article" date="2014" name="Int. J. Syst. Evol. Microbiol.">
        <title>Complete genome sequence of Corynebacterium casei LMG S-19264T (=DSM 44701T), isolated from a smear-ripened cheese.</title>
        <authorList>
            <consortium name="US DOE Joint Genome Institute (JGI-PGF)"/>
            <person name="Walter F."/>
            <person name="Albersmeier A."/>
            <person name="Kalinowski J."/>
            <person name="Ruckert C."/>
        </authorList>
    </citation>
    <scope>NUCLEOTIDE SEQUENCE</scope>
    <source>
        <strain evidence="5">CGMCC 1.15343</strain>
    </source>
</reference>
<dbReference type="EMBL" id="BMIL01000007">
    <property type="protein sequence ID" value="GGC68152.1"/>
    <property type="molecule type" value="Genomic_DNA"/>
</dbReference>
<evidence type="ECO:0000256" key="1">
    <source>
        <dbReference type="ARBA" id="ARBA00000085"/>
    </source>
</evidence>
<evidence type="ECO:0000313" key="5">
    <source>
        <dbReference type="EMBL" id="GGC68152.1"/>
    </source>
</evidence>
<keyword evidence="6" id="KW-1185">Reference proteome</keyword>
<comment type="caution">
    <text evidence="5">The sequence shown here is derived from an EMBL/GenBank/DDBJ whole genome shotgun (WGS) entry which is preliminary data.</text>
</comment>
<dbReference type="SUPFAM" id="SSF55781">
    <property type="entry name" value="GAF domain-like"/>
    <property type="match status" value="1"/>
</dbReference>
<dbReference type="Gene3D" id="3.30.450.40">
    <property type="match status" value="1"/>
</dbReference>
<dbReference type="PANTHER" id="PTHR43547">
    <property type="entry name" value="TWO-COMPONENT HISTIDINE KINASE"/>
    <property type="match status" value="1"/>
</dbReference>
<dbReference type="SMART" id="SM00387">
    <property type="entry name" value="HATPase_c"/>
    <property type="match status" value="1"/>
</dbReference>
<dbReference type="InterPro" id="IPR004358">
    <property type="entry name" value="Sig_transdc_His_kin-like_C"/>
</dbReference>
<keyword evidence="3" id="KW-0597">Phosphoprotein</keyword>
<dbReference type="Pfam" id="PF02518">
    <property type="entry name" value="HATPase_c"/>
    <property type="match status" value="1"/>
</dbReference>
<dbReference type="SUPFAM" id="SSF55874">
    <property type="entry name" value="ATPase domain of HSP90 chaperone/DNA topoisomerase II/histidine kinase"/>
    <property type="match status" value="1"/>
</dbReference>
<dbReference type="GO" id="GO:0000155">
    <property type="term" value="F:phosphorelay sensor kinase activity"/>
    <property type="evidence" value="ECO:0007669"/>
    <property type="project" value="InterPro"/>
</dbReference>
<keyword evidence="5" id="KW-0808">Transferase</keyword>
<evidence type="ECO:0000313" key="6">
    <source>
        <dbReference type="Proteomes" id="UP000651668"/>
    </source>
</evidence>
<dbReference type="InterPro" id="IPR003594">
    <property type="entry name" value="HATPase_dom"/>
</dbReference>
<dbReference type="Gene3D" id="3.30.565.10">
    <property type="entry name" value="Histidine kinase-like ATPase, C-terminal domain"/>
    <property type="match status" value="1"/>
</dbReference>
<protein>
    <recommendedName>
        <fullName evidence="2">histidine kinase</fullName>
        <ecNumber evidence="2">2.7.13.3</ecNumber>
    </recommendedName>
</protein>
<comment type="catalytic activity">
    <reaction evidence="1">
        <text>ATP + protein L-histidine = ADP + protein N-phospho-L-histidine.</text>
        <dbReference type="EC" id="2.7.13.3"/>
    </reaction>
</comment>
<dbReference type="PRINTS" id="PR00344">
    <property type="entry name" value="BCTRLSENSOR"/>
</dbReference>
<dbReference type="PANTHER" id="PTHR43547:SF2">
    <property type="entry name" value="HYBRID SIGNAL TRANSDUCTION HISTIDINE KINASE C"/>
    <property type="match status" value="1"/>
</dbReference>
<organism evidence="5 6">
    <name type="scientific">Pedobacter quisquiliarum</name>
    <dbReference type="NCBI Taxonomy" id="1834438"/>
    <lineage>
        <taxon>Bacteria</taxon>
        <taxon>Pseudomonadati</taxon>
        <taxon>Bacteroidota</taxon>
        <taxon>Sphingobacteriia</taxon>
        <taxon>Sphingobacteriales</taxon>
        <taxon>Sphingobacteriaceae</taxon>
        <taxon>Pedobacter</taxon>
    </lineage>
</organism>
<dbReference type="InterPro" id="IPR005467">
    <property type="entry name" value="His_kinase_dom"/>
</dbReference>
<dbReference type="Gene3D" id="1.10.287.130">
    <property type="match status" value="1"/>
</dbReference>
<name>A0A916UCU6_9SPHI</name>
<dbReference type="InterPro" id="IPR036097">
    <property type="entry name" value="HisK_dim/P_sf"/>
</dbReference>
<dbReference type="CDD" id="cd00082">
    <property type="entry name" value="HisKA"/>
    <property type="match status" value="1"/>
</dbReference>
<dbReference type="InterPro" id="IPR003018">
    <property type="entry name" value="GAF"/>
</dbReference>
<evidence type="ECO:0000256" key="3">
    <source>
        <dbReference type="ARBA" id="ARBA00022553"/>
    </source>
</evidence>
<accession>A0A916UCU6</accession>
<dbReference type="Proteomes" id="UP000651668">
    <property type="component" value="Unassembled WGS sequence"/>
</dbReference>
<dbReference type="SUPFAM" id="SSF47384">
    <property type="entry name" value="Homodimeric domain of signal transducing histidine kinase"/>
    <property type="match status" value="1"/>
</dbReference>
<reference evidence="5" key="2">
    <citation type="submission" date="2020-09" db="EMBL/GenBank/DDBJ databases">
        <authorList>
            <person name="Sun Q."/>
            <person name="Zhou Y."/>
        </authorList>
    </citation>
    <scope>NUCLEOTIDE SEQUENCE</scope>
    <source>
        <strain evidence="5">CGMCC 1.15343</strain>
    </source>
</reference>
<dbReference type="InterPro" id="IPR029016">
    <property type="entry name" value="GAF-like_dom_sf"/>
</dbReference>
<dbReference type="InterPro" id="IPR003661">
    <property type="entry name" value="HisK_dim/P_dom"/>
</dbReference>
<dbReference type="Pfam" id="PF01590">
    <property type="entry name" value="GAF"/>
    <property type="match status" value="1"/>
</dbReference>
<feature type="domain" description="Histidine kinase" evidence="4">
    <location>
        <begin position="182"/>
        <end position="400"/>
    </location>
</feature>
<evidence type="ECO:0000259" key="4">
    <source>
        <dbReference type="PROSITE" id="PS50109"/>
    </source>
</evidence>